<keyword evidence="7" id="KW-0067">ATP-binding</keyword>
<comment type="subcellular location">
    <subcellularLocation>
        <location evidence="1">Nucleus</location>
    </subcellularLocation>
</comment>
<dbReference type="Gene3D" id="2.40.290.10">
    <property type="match status" value="1"/>
</dbReference>
<evidence type="ECO:0000313" key="14">
    <source>
        <dbReference type="Proteomes" id="UP001107558"/>
    </source>
</evidence>
<dbReference type="GO" id="GO:0000723">
    <property type="term" value="P:telomere maintenance"/>
    <property type="evidence" value="ECO:0007669"/>
    <property type="project" value="InterPro"/>
</dbReference>
<keyword evidence="9" id="KW-0233">DNA recombination</keyword>
<dbReference type="InterPro" id="IPR006164">
    <property type="entry name" value="DNA_bd_Ku70/Ku80"/>
</dbReference>
<gene>
    <name evidence="13" type="ORF">PVAND_011204</name>
</gene>
<evidence type="ECO:0000313" key="13">
    <source>
        <dbReference type="EMBL" id="KAG5681796.1"/>
    </source>
</evidence>
<organism evidence="13 14">
    <name type="scientific">Polypedilum vanderplanki</name>
    <name type="common">Sleeping chironomid midge</name>
    <dbReference type="NCBI Taxonomy" id="319348"/>
    <lineage>
        <taxon>Eukaryota</taxon>
        <taxon>Metazoa</taxon>
        <taxon>Ecdysozoa</taxon>
        <taxon>Arthropoda</taxon>
        <taxon>Hexapoda</taxon>
        <taxon>Insecta</taxon>
        <taxon>Pterygota</taxon>
        <taxon>Neoptera</taxon>
        <taxon>Endopterygota</taxon>
        <taxon>Diptera</taxon>
        <taxon>Nematocera</taxon>
        <taxon>Chironomoidea</taxon>
        <taxon>Chironomidae</taxon>
        <taxon>Chironominae</taxon>
        <taxon>Polypedilum</taxon>
        <taxon>Polypedilum</taxon>
    </lineage>
</organism>
<dbReference type="GO" id="GO:0003690">
    <property type="term" value="F:double-stranded DNA binding"/>
    <property type="evidence" value="ECO:0007669"/>
    <property type="project" value="TreeGrafter"/>
</dbReference>
<dbReference type="InterPro" id="IPR005161">
    <property type="entry name" value="Ku_N"/>
</dbReference>
<dbReference type="GO" id="GO:0005524">
    <property type="term" value="F:ATP binding"/>
    <property type="evidence" value="ECO:0007669"/>
    <property type="project" value="UniProtKB-KW"/>
</dbReference>
<dbReference type="GO" id="GO:0006310">
    <property type="term" value="P:DNA recombination"/>
    <property type="evidence" value="ECO:0007669"/>
    <property type="project" value="UniProtKB-KW"/>
</dbReference>
<evidence type="ECO:0000256" key="2">
    <source>
        <dbReference type="ARBA" id="ARBA00005240"/>
    </source>
</evidence>
<dbReference type="GO" id="GO:0016787">
    <property type="term" value="F:hydrolase activity"/>
    <property type="evidence" value="ECO:0007669"/>
    <property type="project" value="UniProtKB-KW"/>
</dbReference>
<evidence type="ECO:0000256" key="10">
    <source>
        <dbReference type="ARBA" id="ARBA00023204"/>
    </source>
</evidence>
<evidence type="ECO:0000256" key="5">
    <source>
        <dbReference type="ARBA" id="ARBA00022801"/>
    </source>
</evidence>
<dbReference type="CDD" id="cd00788">
    <property type="entry name" value="KU70"/>
    <property type="match status" value="1"/>
</dbReference>
<dbReference type="Pfam" id="PF02735">
    <property type="entry name" value="Ku"/>
    <property type="match status" value="1"/>
</dbReference>
<comment type="similarity">
    <text evidence="2">Belongs to the ku70 family.</text>
</comment>
<dbReference type="PANTHER" id="PTHR12604">
    <property type="entry name" value="KU AUTOANTIGEN DNA HELICASE"/>
    <property type="match status" value="1"/>
</dbReference>
<keyword evidence="6" id="KW-0347">Helicase</keyword>
<keyword evidence="11" id="KW-0539">Nucleus</keyword>
<dbReference type="GO" id="GO:0006303">
    <property type="term" value="P:double-strand break repair via nonhomologous end joining"/>
    <property type="evidence" value="ECO:0007669"/>
    <property type="project" value="InterPro"/>
</dbReference>
<dbReference type="NCBIfam" id="TIGR00578">
    <property type="entry name" value="ku70"/>
    <property type="match status" value="1"/>
</dbReference>
<dbReference type="GO" id="GO:0003684">
    <property type="term" value="F:damaged DNA binding"/>
    <property type="evidence" value="ECO:0007669"/>
    <property type="project" value="InterPro"/>
</dbReference>
<evidence type="ECO:0000256" key="9">
    <source>
        <dbReference type="ARBA" id="ARBA00023172"/>
    </source>
</evidence>
<dbReference type="GO" id="GO:0003678">
    <property type="term" value="F:DNA helicase activity"/>
    <property type="evidence" value="ECO:0007669"/>
    <property type="project" value="InterPro"/>
</dbReference>
<keyword evidence="8" id="KW-0238">DNA-binding</keyword>
<dbReference type="Pfam" id="PF03730">
    <property type="entry name" value="Ku_C"/>
    <property type="match status" value="1"/>
</dbReference>
<dbReference type="SUPFAM" id="SSF53300">
    <property type="entry name" value="vWA-like"/>
    <property type="match status" value="1"/>
</dbReference>
<dbReference type="Pfam" id="PF03731">
    <property type="entry name" value="Ku_N"/>
    <property type="match status" value="1"/>
</dbReference>
<dbReference type="PIRSF" id="PIRSF003033">
    <property type="entry name" value="Ku70"/>
    <property type="match status" value="1"/>
</dbReference>
<evidence type="ECO:0000256" key="11">
    <source>
        <dbReference type="ARBA" id="ARBA00023242"/>
    </source>
</evidence>
<dbReference type="GO" id="GO:0042162">
    <property type="term" value="F:telomeric DNA binding"/>
    <property type="evidence" value="ECO:0007669"/>
    <property type="project" value="InterPro"/>
</dbReference>
<dbReference type="InterPro" id="IPR005160">
    <property type="entry name" value="Ku_C"/>
</dbReference>
<keyword evidence="5" id="KW-0378">Hydrolase</keyword>
<dbReference type="GO" id="GO:0043564">
    <property type="term" value="C:Ku70:Ku80 complex"/>
    <property type="evidence" value="ECO:0007669"/>
    <property type="project" value="InterPro"/>
</dbReference>
<dbReference type="InterPro" id="IPR027388">
    <property type="entry name" value="Ku70_bridge/pillars_dom_sf"/>
</dbReference>
<dbReference type="PANTHER" id="PTHR12604:SF2">
    <property type="entry name" value="X-RAY REPAIR CROSS-COMPLEMENTING PROTEIN 6"/>
    <property type="match status" value="1"/>
</dbReference>
<evidence type="ECO:0000256" key="6">
    <source>
        <dbReference type="ARBA" id="ARBA00022806"/>
    </source>
</evidence>
<sequence length="613" mass="71000">MATSLYQFTQYNDDDEQEDIKHFITGKDITLFVIDVGKSMFKEIIENETPFDVCLTVLEKLFLAKIRHNSNDQIAVIFYNTQHSPEPKSDVQIACPDQCAILFTLQSIESDIIRFIKNMKASGDYHDFATKYGHSKDTQLSEVLWLCNALVSNSGIFVRNCTIVWFTDNDQPHQLNTPEYTSVMQKTADLHNLHPDFQLVPLKETFKKDLFYNEFLQNIMKDRDEIEFPTPTIDTDELARRLLTRSYRNRALSYLTVEILDRPQFSVGIYTFTSKKSGPRSETISRVTKEVVKSKRSYKYGHFKEDNEDDLNVSFNEKLTAEKTIKYLEVGGEKVKFTPLETYEMKQFMQPAIKILGFKPLETFNPLNHKRSPYFVYPSENQIKHSTKTFRALWETCLNKSKYILCIVCLRLKSNPRFVALIPQRENANQTQFDGFRMEFLPFAGEIRDLSQKMPVRKEVSDKALTEMAKAISKLTINYDVTMFKNPAISKLYNKIERIEFSEDVEDPPEDVTLPKVEEQDRRIDAYASVLKEMYSDLTDKSSKRKATCTQGGSSAKKPALDINEDMLVELCKKDDVKNINVPVLREYLKSKNVSGLSKMNKEQLVRKIVEIS</sequence>
<keyword evidence="4" id="KW-0227">DNA damage</keyword>
<evidence type="ECO:0000256" key="4">
    <source>
        <dbReference type="ARBA" id="ARBA00022763"/>
    </source>
</evidence>
<dbReference type="Gene3D" id="4.10.970.10">
    <property type="entry name" value="Ku70, bridge and pillars"/>
    <property type="match status" value="1"/>
</dbReference>
<evidence type="ECO:0000256" key="8">
    <source>
        <dbReference type="ARBA" id="ARBA00023125"/>
    </source>
</evidence>
<evidence type="ECO:0000256" key="7">
    <source>
        <dbReference type="ARBA" id="ARBA00022840"/>
    </source>
</evidence>
<accession>A0A9J6CIE3</accession>
<keyword evidence="14" id="KW-1185">Reference proteome</keyword>
<comment type="caution">
    <text evidence="13">The sequence shown here is derived from an EMBL/GenBank/DDBJ whole genome shotgun (WGS) entry which is preliminary data.</text>
</comment>
<proteinExistence type="inferred from homology"/>
<reference evidence="13" key="1">
    <citation type="submission" date="2021-03" db="EMBL/GenBank/DDBJ databases">
        <title>Chromosome level genome of the anhydrobiotic midge Polypedilum vanderplanki.</title>
        <authorList>
            <person name="Yoshida Y."/>
            <person name="Kikawada T."/>
            <person name="Gusev O."/>
        </authorList>
    </citation>
    <scope>NUCLEOTIDE SEQUENCE</scope>
    <source>
        <strain evidence="13">NIAS01</strain>
        <tissue evidence="13">Whole body or cell culture</tissue>
    </source>
</reference>
<dbReference type="InterPro" id="IPR006165">
    <property type="entry name" value="Ku70"/>
</dbReference>
<dbReference type="SUPFAM" id="SSF100939">
    <property type="entry name" value="SPOC domain-like"/>
    <property type="match status" value="1"/>
</dbReference>
<keyword evidence="3" id="KW-0547">Nucleotide-binding</keyword>
<dbReference type="InterPro" id="IPR047087">
    <property type="entry name" value="KU70_core_dom"/>
</dbReference>
<dbReference type="Gene3D" id="1.10.1600.10">
    <property type="match status" value="1"/>
</dbReference>
<protein>
    <recommendedName>
        <fullName evidence="12">Ku domain-containing protein</fullName>
    </recommendedName>
</protein>
<dbReference type="Proteomes" id="UP001107558">
    <property type="component" value="Chromosome 1"/>
</dbReference>
<name>A0A9J6CIE3_POLVA</name>
<keyword evidence="10" id="KW-0234">DNA repair</keyword>
<evidence type="ECO:0000256" key="3">
    <source>
        <dbReference type="ARBA" id="ARBA00022741"/>
    </source>
</evidence>
<feature type="domain" description="Ku" evidence="12">
    <location>
        <begin position="316"/>
        <end position="458"/>
    </location>
</feature>
<evidence type="ECO:0000259" key="12">
    <source>
        <dbReference type="SMART" id="SM00559"/>
    </source>
</evidence>
<dbReference type="OrthoDB" id="3249161at2759"/>
<dbReference type="SMART" id="SM00559">
    <property type="entry name" value="Ku78"/>
    <property type="match status" value="1"/>
</dbReference>
<dbReference type="InterPro" id="IPR036465">
    <property type="entry name" value="vWFA_dom_sf"/>
</dbReference>
<dbReference type="AlphaFoldDB" id="A0A9J6CIE3"/>
<dbReference type="EMBL" id="JADBJN010000001">
    <property type="protein sequence ID" value="KAG5681796.1"/>
    <property type="molecule type" value="Genomic_DNA"/>
</dbReference>
<dbReference type="InterPro" id="IPR016194">
    <property type="entry name" value="SPOC-like_C_dom_sf"/>
</dbReference>
<evidence type="ECO:0000256" key="1">
    <source>
        <dbReference type="ARBA" id="ARBA00004123"/>
    </source>
</evidence>
<dbReference type="Gene3D" id="3.40.50.410">
    <property type="entry name" value="von Willebrand factor, type A domain"/>
    <property type="match status" value="1"/>
</dbReference>